<keyword evidence="4" id="KW-1185">Reference proteome</keyword>
<keyword evidence="2" id="KW-0732">Signal</keyword>
<gene>
    <name evidence="3" type="ORF">BWQ96_01839</name>
</gene>
<accession>A0A2V3J1Z0</accession>
<reference evidence="3 4" key="1">
    <citation type="journal article" date="2018" name="Mol. Biol. Evol.">
        <title>Analysis of the draft genome of the red seaweed Gracilariopsis chorda provides insights into genome size evolution in Rhodophyta.</title>
        <authorList>
            <person name="Lee J."/>
            <person name="Yang E.C."/>
            <person name="Graf L."/>
            <person name="Yang J.H."/>
            <person name="Qiu H."/>
            <person name="Zel Zion U."/>
            <person name="Chan C.X."/>
            <person name="Stephens T.G."/>
            <person name="Weber A.P.M."/>
            <person name="Boo G.H."/>
            <person name="Boo S.M."/>
            <person name="Kim K.M."/>
            <person name="Shin Y."/>
            <person name="Jung M."/>
            <person name="Lee S.J."/>
            <person name="Yim H.S."/>
            <person name="Lee J.H."/>
            <person name="Bhattacharya D."/>
            <person name="Yoon H.S."/>
        </authorList>
    </citation>
    <scope>NUCLEOTIDE SEQUENCE [LARGE SCALE GENOMIC DNA]</scope>
    <source>
        <strain evidence="3 4">SKKU-2015</strain>
        <tissue evidence="3">Whole body</tissue>
    </source>
</reference>
<dbReference type="OrthoDB" id="10674984at2759"/>
<comment type="caution">
    <text evidence="3">The sequence shown here is derived from an EMBL/GenBank/DDBJ whole genome shotgun (WGS) entry which is preliminary data.</text>
</comment>
<feature type="chain" id="PRO_5016161052" evidence="2">
    <location>
        <begin position="21"/>
        <end position="391"/>
    </location>
</feature>
<feature type="region of interest" description="Disordered" evidence="1">
    <location>
        <begin position="146"/>
        <end position="220"/>
    </location>
</feature>
<name>A0A2V3J1Z0_9FLOR</name>
<protein>
    <submittedName>
        <fullName evidence="3">Uncharacterized protein</fullName>
    </submittedName>
</protein>
<dbReference type="AlphaFoldDB" id="A0A2V3J1Z0"/>
<dbReference type="EMBL" id="NBIV01000014">
    <property type="protein sequence ID" value="PXF48379.1"/>
    <property type="molecule type" value="Genomic_DNA"/>
</dbReference>
<evidence type="ECO:0000256" key="2">
    <source>
        <dbReference type="SAM" id="SignalP"/>
    </source>
</evidence>
<feature type="signal peptide" evidence="2">
    <location>
        <begin position="1"/>
        <end position="20"/>
    </location>
</feature>
<feature type="compositionally biased region" description="Low complexity" evidence="1">
    <location>
        <begin position="78"/>
        <end position="87"/>
    </location>
</feature>
<feature type="region of interest" description="Disordered" evidence="1">
    <location>
        <begin position="78"/>
        <end position="108"/>
    </location>
</feature>
<sequence>MSALLFFLLVCAYHVHRYVGMDPSEGPLSSLRTGLHKLVLPGSLHALDPPPPSPVDASTVVHHARHYDRFAKRKRVLRSQQLRRSSSYAAHSPHHIKSSHPDRYENGVPRRRKGILLSMLEHLHPYSRRDTVSSAAPVDALSPIHSPVSSSATSLKQRRLANPPQLQRSVHLPQESATWPYASDSHQSHIRSAQRALEKTEPEQDTQSHSPDTHPQLHLPSDHLSITSAREASTQQVRRSVTPPLTQLPANVQRTHLISLGELVDNGSERTEDSSALRIPEEREEQLEEHIQILHSAASAHTNDTSINSAEKQQQPHAIRDNLLDESQQNDIVHDDSTLRLARVAQEDAVSLDAVNLVDKTAEIVHTDNMGDEPVTVQSEYGENSNMLPDM</sequence>
<proteinExistence type="predicted"/>
<dbReference type="Proteomes" id="UP000247409">
    <property type="component" value="Unassembled WGS sequence"/>
</dbReference>
<organism evidence="3 4">
    <name type="scientific">Gracilariopsis chorda</name>
    <dbReference type="NCBI Taxonomy" id="448386"/>
    <lineage>
        <taxon>Eukaryota</taxon>
        <taxon>Rhodophyta</taxon>
        <taxon>Florideophyceae</taxon>
        <taxon>Rhodymeniophycidae</taxon>
        <taxon>Gracilariales</taxon>
        <taxon>Gracilariaceae</taxon>
        <taxon>Gracilariopsis</taxon>
    </lineage>
</organism>
<evidence type="ECO:0000256" key="1">
    <source>
        <dbReference type="SAM" id="MobiDB-lite"/>
    </source>
</evidence>
<evidence type="ECO:0000313" key="3">
    <source>
        <dbReference type="EMBL" id="PXF48379.1"/>
    </source>
</evidence>
<evidence type="ECO:0000313" key="4">
    <source>
        <dbReference type="Proteomes" id="UP000247409"/>
    </source>
</evidence>